<gene>
    <name evidence="1" type="ORF">SO694_00115092</name>
</gene>
<sequence>MAAELKEGRELYKSGKFGDAAAKFGSALEDDSTEVDQLHMIHSNRCACYMQLKAFDKAYDDAEACTRPPGVREGAELDPANGAQHLNDAAKVKAKADAANGAGNYRRVPFPEQRSVQPGRAAAENAHLMAPRAVFVYSAIYLVSFTTDLATLRARYRSAVKFLCLSLVMHWGARRVAEDGPRAAPKSA</sequence>
<accession>A0ABR1FWM7</accession>
<evidence type="ECO:0000313" key="1">
    <source>
        <dbReference type="EMBL" id="KAK7240403.1"/>
    </source>
</evidence>
<proteinExistence type="predicted"/>
<keyword evidence="2" id="KW-1185">Reference proteome</keyword>
<dbReference type="EMBL" id="JBBJCI010000214">
    <property type="protein sequence ID" value="KAK7240403.1"/>
    <property type="molecule type" value="Genomic_DNA"/>
</dbReference>
<dbReference type="Proteomes" id="UP001363151">
    <property type="component" value="Unassembled WGS sequence"/>
</dbReference>
<comment type="caution">
    <text evidence="1">The sequence shown here is derived from an EMBL/GenBank/DDBJ whole genome shotgun (WGS) entry which is preliminary data.</text>
</comment>
<name>A0ABR1FWM7_AURAN</name>
<reference evidence="1 2" key="1">
    <citation type="submission" date="2024-03" db="EMBL/GenBank/DDBJ databases">
        <title>Aureococcus anophagefferens CCMP1851 and Kratosvirus quantuckense: Draft genome of a second virus-susceptible host strain in the model system.</title>
        <authorList>
            <person name="Chase E."/>
            <person name="Truchon A.R."/>
            <person name="Schepens W."/>
            <person name="Wilhelm S.W."/>
        </authorList>
    </citation>
    <scope>NUCLEOTIDE SEQUENCE [LARGE SCALE GENOMIC DNA]</scope>
    <source>
        <strain evidence="1 2">CCMP1851</strain>
    </source>
</reference>
<dbReference type="SUPFAM" id="SSF48452">
    <property type="entry name" value="TPR-like"/>
    <property type="match status" value="1"/>
</dbReference>
<dbReference type="InterPro" id="IPR011990">
    <property type="entry name" value="TPR-like_helical_dom_sf"/>
</dbReference>
<organism evidence="1 2">
    <name type="scientific">Aureococcus anophagefferens</name>
    <name type="common">Harmful bloom alga</name>
    <dbReference type="NCBI Taxonomy" id="44056"/>
    <lineage>
        <taxon>Eukaryota</taxon>
        <taxon>Sar</taxon>
        <taxon>Stramenopiles</taxon>
        <taxon>Ochrophyta</taxon>
        <taxon>Pelagophyceae</taxon>
        <taxon>Pelagomonadales</taxon>
        <taxon>Pelagomonadaceae</taxon>
        <taxon>Aureococcus</taxon>
    </lineage>
</organism>
<protein>
    <submittedName>
        <fullName evidence="1">Stress-induced-phosphoprotein</fullName>
    </submittedName>
</protein>
<evidence type="ECO:0000313" key="2">
    <source>
        <dbReference type="Proteomes" id="UP001363151"/>
    </source>
</evidence>
<dbReference type="Gene3D" id="1.25.40.10">
    <property type="entry name" value="Tetratricopeptide repeat domain"/>
    <property type="match status" value="1"/>
</dbReference>